<dbReference type="Proteomes" id="UP000695022">
    <property type="component" value="Unplaced"/>
</dbReference>
<evidence type="ECO:0000259" key="2">
    <source>
        <dbReference type="PROSITE" id="PS50025"/>
    </source>
</evidence>
<name>A0ABM1F711_PRICU</name>
<feature type="domain" description="Laminin G" evidence="2">
    <location>
        <begin position="3"/>
        <end position="186"/>
    </location>
</feature>
<comment type="caution">
    <text evidence="1">Lacks conserved residue(s) required for the propagation of feature annotation.</text>
</comment>
<dbReference type="InterPro" id="IPR013320">
    <property type="entry name" value="ConA-like_dom_sf"/>
</dbReference>
<reference evidence="4" key="1">
    <citation type="submission" date="2025-08" db="UniProtKB">
        <authorList>
            <consortium name="RefSeq"/>
        </authorList>
    </citation>
    <scope>IDENTIFICATION</scope>
</reference>
<sequence>MVRQSTYLAGDSVITYLPADKPTRILQLFIKFKPLSNTGVLMYRFNRSCSEVACNHEILMELKDGYLRLQANIGAASLSPINIADQLTPARWHTVLLTIAGQAAIVRLNDLQGFVMNFTGVVPDDVDYDQPMMIGSKGEPEVTKSDHPGFKGFISALHVNFEAYTLQHTEHWQGHGSPEYGIDIQTDNS</sequence>
<accession>A0ABM1F711</accession>
<proteinExistence type="predicted"/>
<feature type="non-terminal residue" evidence="4">
    <location>
        <position position="1"/>
    </location>
</feature>
<dbReference type="Pfam" id="PF02210">
    <property type="entry name" value="Laminin_G_2"/>
    <property type="match status" value="1"/>
</dbReference>
<organism evidence="3 4">
    <name type="scientific">Priapulus caudatus</name>
    <name type="common">Priapulid worm</name>
    <dbReference type="NCBI Taxonomy" id="37621"/>
    <lineage>
        <taxon>Eukaryota</taxon>
        <taxon>Metazoa</taxon>
        <taxon>Ecdysozoa</taxon>
        <taxon>Scalidophora</taxon>
        <taxon>Priapulida</taxon>
        <taxon>Priapulimorpha</taxon>
        <taxon>Priapulimorphida</taxon>
        <taxon>Priapulidae</taxon>
        <taxon>Priapulus</taxon>
    </lineage>
</organism>
<dbReference type="SMART" id="SM00282">
    <property type="entry name" value="LamG"/>
    <property type="match status" value="1"/>
</dbReference>
<feature type="non-terminal residue" evidence="4">
    <location>
        <position position="189"/>
    </location>
</feature>
<evidence type="ECO:0000256" key="1">
    <source>
        <dbReference type="PROSITE-ProRule" id="PRU00122"/>
    </source>
</evidence>
<protein>
    <submittedName>
        <fullName evidence="4">Uncharacterized protein LOC106820207</fullName>
    </submittedName>
</protein>
<dbReference type="CDD" id="cd00110">
    <property type="entry name" value="LamG"/>
    <property type="match status" value="1"/>
</dbReference>
<dbReference type="PROSITE" id="PS50025">
    <property type="entry name" value="LAM_G_DOMAIN"/>
    <property type="match status" value="1"/>
</dbReference>
<gene>
    <name evidence="4" type="primary">LOC106820207</name>
</gene>
<keyword evidence="3" id="KW-1185">Reference proteome</keyword>
<evidence type="ECO:0000313" key="4">
    <source>
        <dbReference type="RefSeq" id="XP_014680232.1"/>
    </source>
</evidence>
<dbReference type="RefSeq" id="XP_014680232.1">
    <property type="nucleotide sequence ID" value="XM_014824746.1"/>
</dbReference>
<dbReference type="Gene3D" id="2.60.120.200">
    <property type="match status" value="1"/>
</dbReference>
<evidence type="ECO:0000313" key="3">
    <source>
        <dbReference type="Proteomes" id="UP000695022"/>
    </source>
</evidence>
<dbReference type="InterPro" id="IPR001791">
    <property type="entry name" value="Laminin_G"/>
</dbReference>
<dbReference type="SUPFAM" id="SSF49899">
    <property type="entry name" value="Concanavalin A-like lectins/glucanases"/>
    <property type="match status" value="1"/>
</dbReference>
<dbReference type="GeneID" id="106820207"/>